<dbReference type="Proteomes" id="UP000023795">
    <property type="component" value="Unassembled WGS sequence"/>
</dbReference>
<comment type="caution">
    <text evidence="2">The sequence shown here is derived from an EMBL/GenBank/DDBJ whole genome shotgun (WGS) entry which is preliminary data.</text>
</comment>
<keyword evidence="1" id="KW-1133">Transmembrane helix</keyword>
<keyword evidence="1" id="KW-0812">Transmembrane</keyword>
<keyword evidence="3" id="KW-1185">Reference proteome</keyword>
<evidence type="ECO:0000313" key="2">
    <source>
        <dbReference type="EMBL" id="ELA09784.1"/>
    </source>
</evidence>
<evidence type="ECO:0000256" key="1">
    <source>
        <dbReference type="SAM" id="Phobius"/>
    </source>
</evidence>
<dbReference type="OrthoDB" id="6660611at2"/>
<sequence>MTHPPTHPPRIHRPTQQGAALIVVLLMLVLIMIVGVAAVRRSNTNLKLATSDQMNTLLLQGADGANLKLEQMVNGSPDSQAYLDITANNGILGHFFDDEAQKDELIYCYNPRHLQSLTNNARIIRGSGNLVGFEKGYCNPNLKDNYISERSTVLTQVSITPSPIDDSGEAYGRVAIGRDINAGSAEQGSQKSRYDFDVRSTAGIPAYNDVAKCFENSSVNNTTLQACLTKQGVPQKQLFSQVQLEHVSGKIRCIPFGVGTGKYLHTKCTPA</sequence>
<evidence type="ECO:0000313" key="3">
    <source>
        <dbReference type="Proteomes" id="UP000023795"/>
    </source>
</evidence>
<reference evidence="2 3" key="1">
    <citation type="journal article" date="2013" name="Genome Announc.">
        <title>Genome Sequence of Moraxella macacae 0408225, a Novel Bacterial Species Isolated from a Cynomolgus Macaque with Epistaxis.</title>
        <authorList>
            <person name="Ladner J.T."/>
            <person name="Whitehouse C.A."/>
            <person name="Koroleva G.I."/>
            <person name="Palacios G.F."/>
        </authorList>
    </citation>
    <scope>NUCLEOTIDE SEQUENCE [LARGE SCALE GENOMIC DNA]</scope>
    <source>
        <strain evidence="2 3">0408225</strain>
    </source>
</reference>
<organism evidence="2 3">
    <name type="scientific">Moraxella macacae 0408225</name>
    <dbReference type="NCBI Taxonomy" id="1230338"/>
    <lineage>
        <taxon>Bacteria</taxon>
        <taxon>Pseudomonadati</taxon>
        <taxon>Pseudomonadota</taxon>
        <taxon>Gammaproteobacteria</taxon>
        <taxon>Moraxellales</taxon>
        <taxon>Moraxellaceae</taxon>
        <taxon>Moraxella</taxon>
    </lineage>
</organism>
<proteinExistence type="predicted"/>
<accession>L2F9N4</accession>
<name>L2F9N4_9GAMM</name>
<protein>
    <submittedName>
        <fullName evidence="2">Putative pilus assembly protein PilX</fullName>
    </submittedName>
</protein>
<dbReference type="STRING" id="1230338.MOMA_05260"/>
<dbReference type="EMBL" id="ANIN01000001">
    <property type="protein sequence ID" value="ELA09784.1"/>
    <property type="molecule type" value="Genomic_DNA"/>
</dbReference>
<keyword evidence="1" id="KW-0472">Membrane</keyword>
<dbReference type="PATRIC" id="fig|1230338.3.peg.1144"/>
<dbReference type="RefSeq" id="WP_009767602.1">
    <property type="nucleotide sequence ID" value="NZ_ANIN01000001.1"/>
</dbReference>
<feature type="transmembrane region" description="Helical" evidence="1">
    <location>
        <begin position="20"/>
        <end position="39"/>
    </location>
</feature>
<gene>
    <name evidence="2" type="ORF">MOMA_05260</name>
</gene>
<dbReference type="AlphaFoldDB" id="L2F9N4"/>
<dbReference type="eggNOG" id="ENOG502ZNJR">
    <property type="taxonomic scope" value="Bacteria"/>
</dbReference>